<sequence>MDKKREEIKNSVFIKYYKISKWKKVKEWFRKKWSKNKKDIDKEVENKDNLCNFIKNNPELMSLFITFMAFLIDAFLSLNTAMEYNIPVRFVEIDMKTFVVFFIIFSSPLIYIYFFRGKFDKKVSFFLLTFLEMVFLLTIIINRSNILYVVYAFFKEKIWGIYLFLIILVIVIVLVNYLSIFFKIVAYIIVLIVLSSVKAEWGEIITLKNGEAKIVVGYSDGEYLVADYEIEESLRGYEKPEYIISDFDVQKNELRKFSKVIFFDLQKEKEVRILTLNNGESKVTNEYCDNKYKAYDYTIEENLKIYKKPVYKISSSDINEIELKKFKEINLSDLSKGKELQIITLNDGKQRVILSEPNGEYGAFDFEKKDRKLIIYKIPSYEIITSEVKNIETPKEFKEVEYKNFMMIKEE</sequence>
<keyword evidence="1" id="KW-1133">Transmembrane helix</keyword>
<reference evidence="2 3" key="1">
    <citation type="submission" date="2013-08" db="EMBL/GenBank/DDBJ databases">
        <title>The Genome Sequence of Fusobacterium sp. 3_1_36A2.</title>
        <authorList>
            <consortium name="The Broad Institute Genome Sequencing Platform"/>
            <person name="Earl A."/>
            <person name="Ward D."/>
            <person name="Feldgarden M."/>
            <person name="Gevers D."/>
            <person name="Strauss J."/>
            <person name="White A."/>
            <person name="Allen-Vercoe E."/>
            <person name="Walker B."/>
            <person name="Young S.K."/>
            <person name="Zeng Q."/>
            <person name="Gargeya S."/>
            <person name="Fitzgerald M."/>
            <person name="Haas B."/>
            <person name="Abouelleil A."/>
            <person name="Alvarado L."/>
            <person name="Arachchi H.M."/>
            <person name="Berlin A.M."/>
            <person name="Chapman S.B."/>
            <person name="Goldberg J."/>
            <person name="Griggs A."/>
            <person name="Gujja S."/>
            <person name="Hansen M."/>
            <person name="Howarth C."/>
            <person name="Imamovic A."/>
            <person name="Larimer J."/>
            <person name="McCowen C."/>
            <person name="Montmayeur A."/>
            <person name="Murphy C."/>
            <person name="Neiman D."/>
            <person name="Pearson M."/>
            <person name="Priest M."/>
            <person name="Roberts A."/>
            <person name="Saif S."/>
            <person name="Shea T."/>
            <person name="Sisk P."/>
            <person name="Sykes S."/>
            <person name="Wortman J."/>
            <person name="Nusbaum C."/>
            <person name="Birren B."/>
        </authorList>
    </citation>
    <scope>NUCLEOTIDE SEQUENCE [LARGE SCALE GENOMIC DNA]</scope>
    <source>
        <strain evidence="2 3">3_1_36A2</strain>
    </source>
</reference>
<feature type="transmembrane region" description="Helical" evidence="1">
    <location>
        <begin position="60"/>
        <end position="78"/>
    </location>
</feature>
<accession>C7XS11</accession>
<dbReference type="HOGENOM" id="CLU_668615_0_0_0"/>
<feature type="transmembrane region" description="Helical" evidence="1">
    <location>
        <begin position="161"/>
        <end position="194"/>
    </location>
</feature>
<dbReference type="STRING" id="469604.HMPREF0946_01778"/>
<feature type="transmembrane region" description="Helical" evidence="1">
    <location>
        <begin position="123"/>
        <end position="141"/>
    </location>
</feature>
<dbReference type="KEGG" id="fnc:HMPREF0946_01778"/>
<gene>
    <name evidence="2" type="ORF">HMPREF0946_01778</name>
</gene>
<feature type="transmembrane region" description="Helical" evidence="1">
    <location>
        <begin position="98"/>
        <end position="116"/>
    </location>
</feature>
<proteinExistence type="predicted"/>
<keyword evidence="1" id="KW-0812">Transmembrane</keyword>
<evidence type="ECO:0000313" key="2">
    <source>
        <dbReference type="EMBL" id="EEU31917.1"/>
    </source>
</evidence>
<evidence type="ECO:0000313" key="3">
    <source>
        <dbReference type="Proteomes" id="UP000016231"/>
    </source>
</evidence>
<dbReference type="AlphaFoldDB" id="C7XS11"/>
<dbReference type="Proteomes" id="UP000016231">
    <property type="component" value="Chromosome"/>
</dbReference>
<evidence type="ECO:0000256" key="1">
    <source>
        <dbReference type="SAM" id="Phobius"/>
    </source>
</evidence>
<dbReference type="EMBL" id="CP003700">
    <property type="protein sequence ID" value="EEU31917.1"/>
    <property type="molecule type" value="Genomic_DNA"/>
</dbReference>
<organism evidence="2 3">
    <name type="scientific">Fusobacterium vincentii 3_1_36A2</name>
    <dbReference type="NCBI Taxonomy" id="469604"/>
    <lineage>
        <taxon>Bacteria</taxon>
        <taxon>Fusobacteriati</taxon>
        <taxon>Fusobacteriota</taxon>
        <taxon>Fusobacteriia</taxon>
        <taxon>Fusobacteriales</taxon>
        <taxon>Fusobacteriaceae</taxon>
        <taxon>Fusobacterium</taxon>
    </lineage>
</organism>
<protein>
    <submittedName>
        <fullName evidence="2">Uncharacterized protein</fullName>
    </submittedName>
</protein>
<name>C7XS11_FUSVC</name>
<keyword evidence="1" id="KW-0472">Membrane</keyword>
<dbReference type="RefSeq" id="WP_008800363.1">
    <property type="nucleotide sequence ID" value="NC_022196.1"/>
</dbReference>